<name>A0A5M5LYK4_BACOV</name>
<dbReference type="AlphaFoldDB" id="A0A5M5LYK4"/>
<dbReference type="Proteomes" id="UP000478493">
    <property type="component" value="Unassembled WGS sequence"/>
</dbReference>
<accession>A0A5M5LYK4</accession>
<evidence type="ECO:0000313" key="2">
    <source>
        <dbReference type="Proteomes" id="UP000478493"/>
    </source>
</evidence>
<dbReference type="Pfam" id="PF05973">
    <property type="entry name" value="Gp49"/>
    <property type="match status" value="1"/>
</dbReference>
<comment type="caution">
    <text evidence="1">The sequence shown here is derived from an EMBL/GenBank/DDBJ whole genome shotgun (WGS) entry which is preliminary data.</text>
</comment>
<evidence type="ECO:0000313" key="1">
    <source>
        <dbReference type="EMBL" id="KAA4528038.1"/>
    </source>
</evidence>
<dbReference type="EMBL" id="VWGP01000026">
    <property type="protein sequence ID" value="KAA4528038.1"/>
    <property type="molecule type" value="Genomic_DNA"/>
</dbReference>
<reference evidence="1 2" key="1">
    <citation type="journal article" date="2019" name="Nat. Med.">
        <title>A library of human gut bacterial isolates paired with longitudinal multiomics data enables mechanistic microbiome research.</title>
        <authorList>
            <person name="Poyet M."/>
            <person name="Groussin M."/>
            <person name="Gibbons S.M."/>
            <person name="Avila-Pacheco J."/>
            <person name="Jiang X."/>
            <person name="Kearney S.M."/>
            <person name="Perrotta A.R."/>
            <person name="Berdy B."/>
            <person name="Zhao S."/>
            <person name="Lieberman T.D."/>
            <person name="Swanson P.K."/>
            <person name="Smith M."/>
            <person name="Roesemann S."/>
            <person name="Alexander J.E."/>
            <person name="Rich S.A."/>
            <person name="Livny J."/>
            <person name="Vlamakis H."/>
            <person name="Clish C."/>
            <person name="Bullock K."/>
            <person name="Deik A."/>
            <person name="Scott J."/>
            <person name="Pierce K.A."/>
            <person name="Xavier R.J."/>
            <person name="Alm E.J."/>
        </authorList>
    </citation>
    <scope>NUCLEOTIDE SEQUENCE [LARGE SCALE GENOMIC DNA]</scope>
    <source>
        <strain evidence="1 2">BIOML-A41</strain>
    </source>
</reference>
<gene>
    <name evidence="1" type="ORF">F3B85_23540</name>
</gene>
<protein>
    <submittedName>
        <fullName evidence="1">Type II toxin-antitoxin system RelE/ParE family toxin</fullName>
    </submittedName>
</protein>
<organism evidence="1 2">
    <name type="scientific">Bacteroides ovatus</name>
    <dbReference type="NCBI Taxonomy" id="28116"/>
    <lineage>
        <taxon>Bacteria</taxon>
        <taxon>Pseudomonadati</taxon>
        <taxon>Bacteroidota</taxon>
        <taxon>Bacteroidia</taxon>
        <taxon>Bacteroidales</taxon>
        <taxon>Bacteroidaceae</taxon>
        <taxon>Bacteroides</taxon>
    </lineage>
</organism>
<dbReference type="InterPro" id="IPR009241">
    <property type="entry name" value="HigB-like"/>
</dbReference>
<proteinExistence type="predicted"/>
<dbReference type="RefSeq" id="WP_004307571.1">
    <property type="nucleotide sequence ID" value="NZ_CABKQC010000016.1"/>
</dbReference>
<sequence>MRRKIIAYGQYYKDFLATLTEKEIQKVKYVLSLLGTEDRLPIKFIKSIRDGLYELRISYNGNIYRIFFIFDEGQIIVLFNCFQKKTQKTPETEIDKALKIKEEYYEYKKQHAD</sequence>